<dbReference type="Proteomes" id="UP000238479">
    <property type="component" value="Chromosome 7"/>
</dbReference>
<dbReference type="AlphaFoldDB" id="A0A2P6P9P7"/>
<sequence length="56" mass="6431">MIWEVQHLHHSSQETPLNSIIRLGHIQFHSYLLSTLLTPPLQTVNNLNSCDNIVLN</sequence>
<keyword evidence="2" id="KW-1185">Reference proteome</keyword>
<evidence type="ECO:0000313" key="1">
    <source>
        <dbReference type="EMBL" id="PRQ18655.1"/>
    </source>
</evidence>
<gene>
    <name evidence="1" type="ORF">RchiOBHm_Chr7g0208451</name>
</gene>
<comment type="caution">
    <text evidence="1">The sequence shown here is derived from an EMBL/GenBank/DDBJ whole genome shotgun (WGS) entry which is preliminary data.</text>
</comment>
<dbReference type="EMBL" id="PDCK01000045">
    <property type="protein sequence ID" value="PRQ18655.1"/>
    <property type="molecule type" value="Genomic_DNA"/>
</dbReference>
<protein>
    <submittedName>
        <fullName evidence="1">Uncharacterized protein</fullName>
    </submittedName>
</protein>
<dbReference type="Gramene" id="PRQ18655">
    <property type="protein sequence ID" value="PRQ18655"/>
    <property type="gene ID" value="RchiOBHm_Chr7g0208451"/>
</dbReference>
<evidence type="ECO:0000313" key="2">
    <source>
        <dbReference type="Proteomes" id="UP000238479"/>
    </source>
</evidence>
<proteinExistence type="predicted"/>
<reference evidence="1 2" key="1">
    <citation type="journal article" date="2018" name="Nat. Genet.">
        <title>The Rosa genome provides new insights in the design of modern roses.</title>
        <authorList>
            <person name="Bendahmane M."/>
        </authorList>
    </citation>
    <scope>NUCLEOTIDE SEQUENCE [LARGE SCALE GENOMIC DNA]</scope>
    <source>
        <strain evidence="2">cv. Old Blush</strain>
    </source>
</reference>
<organism evidence="1 2">
    <name type="scientific">Rosa chinensis</name>
    <name type="common">China rose</name>
    <dbReference type="NCBI Taxonomy" id="74649"/>
    <lineage>
        <taxon>Eukaryota</taxon>
        <taxon>Viridiplantae</taxon>
        <taxon>Streptophyta</taxon>
        <taxon>Embryophyta</taxon>
        <taxon>Tracheophyta</taxon>
        <taxon>Spermatophyta</taxon>
        <taxon>Magnoliopsida</taxon>
        <taxon>eudicotyledons</taxon>
        <taxon>Gunneridae</taxon>
        <taxon>Pentapetalae</taxon>
        <taxon>rosids</taxon>
        <taxon>fabids</taxon>
        <taxon>Rosales</taxon>
        <taxon>Rosaceae</taxon>
        <taxon>Rosoideae</taxon>
        <taxon>Rosoideae incertae sedis</taxon>
        <taxon>Rosa</taxon>
    </lineage>
</organism>
<name>A0A2P6P9P7_ROSCH</name>
<accession>A0A2P6P9P7</accession>